<dbReference type="AlphaFoldDB" id="A0A0F9KC46"/>
<reference evidence="2" key="1">
    <citation type="journal article" date="2015" name="Nature">
        <title>Complex archaea that bridge the gap between prokaryotes and eukaryotes.</title>
        <authorList>
            <person name="Spang A."/>
            <person name="Saw J.H."/>
            <person name="Jorgensen S.L."/>
            <person name="Zaremba-Niedzwiedzka K."/>
            <person name="Martijn J."/>
            <person name="Lind A.E."/>
            <person name="van Eijk R."/>
            <person name="Schleper C."/>
            <person name="Guy L."/>
            <person name="Ettema T.J."/>
        </authorList>
    </citation>
    <scope>NUCLEOTIDE SEQUENCE</scope>
</reference>
<dbReference type="SUPFAM" id="SSF55021">
    <property type="entry name" value="ACT-like"/>
    <property type="match status" value="2"/>
</dbReference>
<dbReference type="Gene3D" id="3.40.50.2000">
    <property type="entry name" value="Glycogen Phosphorylase B"/>
    <property type="match status" value="1"/>
</dbReference>
<dbReference type="InterPro" id="IPR003331">
    <property type="entry name" value="UDP_GlcNAc_Epimerase_2_dom"/>
</dbReference>
<protein>
    <recommendedName>
        <fullName evidence="1">UDP-N-acetylglucosamine 2-epimerase domain-containing protein</fullName>
    </recommendedName>
</protein>
<gene>
    <name evidence="2" type="ORF">LCGC14_1721030</name>
</gene>
<dbReference type="SUPFAM" id="SSF53756">
    <property type="entry name" value="UDP-Glycosyltransferase/glycogen phosphorylase"/>
    <property type="match status" value="1"/>
</dbReference>
<proteinExistence type="predicted"/>
<dbReference type="PANTHER" id="PTHR43174">
    <property type="entry name" value="UDP-N-ACETYLGLUCOSAMINE 2-EPIMERASE"/>
    <property type="match status" value="1"/>
</dbReference>
<organism evidence="2">
    <name type="scientific">marine sediment metagenome</name>
    <dbReference type="NCBI Taxonomy" id="412755"/>
    <lineage>
        <taxon>unclassified sequences</taxon>
        <taxon>metagenomes</taxon>
        <taxon>ecological metagenomes</taxon>
    </lineage>
</organism>
<evidence type="ECO:0000313" key="2">
    <source>
        <dbReference type="EMBL" id="KKM11308.1"/>
    </source>
</evidence>
<comment type="caution">
    <text evidence="2">The sequence shown here is derived from an EMBL/GenBank/DDBJ whole genome shotgun (WGS) entry which is preliminary data.</text>
</comment>
<name>A0A0F9KC46_9ZZZZ</name>
<accession>A0A0F9KC46</accession>
<feature type="domain" description="UDP-N-acetylglucosamine 2-epimerase" evidence="1">
    <location>
        <begin position="151"/>
        <end position="325"/>
    </location>
</feature>
<sequence length="330" mass="36583">HEEAIFPVYKERIPINIRNTNVPDNPGTLIVHKRDVGRNIVAGIAGKRNFSLIFIEKLLMNREIGFGRRLFGILESFGVSFEHAPTGIDTMSVIVQDSQLEGKAPAILEEIQHILAPDRVEIKKGFALIATVGEGMAYKTGIAARLFTALAEEKSSILETLELKPKSYYLGTVHRQENTDDTRRLKSILTAMQSTPWPVILPLHPRTRKNLADELPRIKKTLRIIDPVPYLDMLILEKNARVILTDSGGVQKEAYWFKVPCVTMRDETEWVELVDAGCNRLAGADRDAILSALGAFEDAGAALPENRPTDLYGDGHSAEKIVNILAPDAG</sequence>
<dbReference type="EMBL" id="LAZR01015488">
    <property type="protein sequence ID" value="KKM11308.1"/>
    <property type="molecule type" value="Genomic_DNA"/>
</dbReference>
<dbReference type="Pfam" id="PF02350">
    <property type="entry name" value="Epimerase_2"/>
    <property type="match status" value="1"/>
</dbReference>
<dbReference type="InterPro" id="IPR029767">
    <property type="entry name" value="WecB-like"/>
</dbReference>
<dbReference type="InterPro" id="IPR045865">
    <property type="entry name" value="ACT-like_dom_sf"/>
</dbReference>
<feature type="non-terminal residue" evidence="2">
    <location>
        <position position="1"/>
    </location>
</feature>
<evidence type="ECO:0000259" key="1">
    <source>
        <dbReference type="Pfam" id="PF02350"/>
    </source>
</evidence>
<dbReference type="PANTHER" id="PTHR43174:SF1">
    <property type="entry name" value="UDP-N-ACETYLGLUCOSAMINE 2-EPIMERASE"/>
    <property type="match status" value="1"/>
</dbReference>
<dbReference type="Gene3D" id="3.30.2130.10">
    <property type="entry name" value="VC0802-like"/>
    <property type="match status" value="1"/>
</dbReference>